<sequence>MCSVIQCVPLATESDINCNNCNNSNTNGDIAVKFLRLFLREYGNTNNNEFIC</sequence>
<organism evidence="1 2">
    <name type="scientific">Diploptera punctata</name>
    <name type="common">Pacific beetle cockroach</name>
    <dbReference type="NCBI Taxonomy" id="6984"/>
    <lineage>
        <taxon>Eukaryota</taxon>
        <taxon>Metazoa</taxon>
        <taxon>Ecdysozoa</taxon>
        <taxon>Arthropoda</taxon>
        <taxon>Hexapoda</taxon>
        <taxon>Insecta</taxon>
        <taxon>Pterygota</taxon>
        <taxon>Neoptera</taxon>
        <taxon>Polyneoptera</taxon>
        <taxon>Dictyoptera</taxon>
        <taxon>Blattodea</taxon>
        <taxon>Blaberoidea</taxon>
        <taxon>Blaberidae</taxon>
        <taxon>Diplopterinae</taxon>
        <taxon>Diploptera</taxon>
    </lineage>
</organism>
<name>A0AAD8AIE4_DIPPU</name>
<gene>
    <name evidence="1" type="ORF">L9F63_026522</name>
</gene>
<feature type="non-terminal residue" evidence="1">
    <location>
        <position position="52"/>
    </location>
</feature>
<proteinExistence type="predicted"/>
<accession>A0AAD8AIE4</accession>
<reference evidence="1" key="2">
    <citation type="submission" date="2023-05" db="EMBL/GenBank/DDBJ databases">
        <authorList>
            <person name="Fouks B."/>
        </authorList>
    </citation>
    <scope>NUCLEOTIDE SEQUENCE</scope>
    <source>
        <strain evidence="1">Stay&amp;Tobe</strain>
        <tissue evidence="1">Testes</tissue>
    </source>
</reference>
<dbReference type="EMBL" id="JASPKZ010000781">
    <property type="protein sequence ID" value="KAJ9599629.1"/>
    <property type="molecule type" value="Genomic_DNA"/>
</dbReference>
<comment type="caution">
    <text evidence="1">The sequence shown here is derived from an EMBL/GenBank/DDBJ whole genome shotgun (WGS) entry which is preliminary data.</text>
</comment>
<reference evidence="1" key="1">
    <citation type="journal article" date="2023" name="IScience">
        <title>Live-bearing cockroach genome reveals convergent evolutionary mechanisms linked to viviparity in insects and beyond.</title>
        <authorList>
            <person name="Fouks B."/>
            <person name="Harrison M.C."/>
            <person name="Mikhailova A.A."/>
            <person name="Marchal E."/>
            <person name="English S."/>
            <person name="Carruthers M."/>
            <person name="Jennings E.C."/>
            <person name="Chiamaka E.L."/>
            <person name="Frigard R.A."/>
            <person name="Pippel M."/>
            <person name="Attardo G.M."/>
            <person name="Benoit J.B."/>
            <person name="Bornberg-Bauer E."/>
            <person name="Tobe S.S."/>
        </authorList>
    </citation>
    <scope>NUCLEOTIDE SEQUENCE</scope>
    <source>
        <strain evidence="1">Stay&amp;Tobe</strain>
    </source>
</reference>
<dbReference type="Proteomes" id="UP001233999">
    <property type="component" value="Unassembled WGS sequence"/>
</dbReference>
<evidence type="ECO:0000313" key="1">
    <source>
        <dbReference type="EMBL" id="KAJ9599629.1"/>
    </source>
</evidence>
<protein>
    <submittedName>
        <fullName evidence="1">Uncharacterized protein</fullName>
    </submittedName>
</protein>
<dbReference type="AlphaFoldDB" id="A0AAD8AIE4"/>
<keyword evidence="2" id="KW-1185">Reference proteome</keyword>
<evidence type="ECO:0000313" key="2">
    <source>
        <dbReference type="Proteomes" id="UP001233999"/>
    </source>
</evidence>